<dbReference type="PANTHER" id="PTHR45736">
    <property type="entry name" value="ZINC FINGER MYM-TYPE PROTEIN"/>
    <property type="match status" value="1"/>
</dbReference>
<sequence>TDEQSPDIADYLEEASVAAASLEQILSASGSQTPQTAFDTAERQDLSPTTTGRQTPETISDTDVAQSLDLSHSSSAISSSDTEDGDVPSFNLRHCVNAWKRWVKAENARANSNYGKPWPEDFLQLGPEVLSHGLCLFMQSARRLSGDEYEPKRIFSLVIDIQRCLLDAGRNEYFWSDKRYEEFGQCFIFVMKRSVPPVIIPASKERIVYDQPANVDEPTRCPVKLYDFYISKCPSRMQNANTPYYLQPERTFMPSSPIWFSREPIRREFFESIFSRLKMVLEIENELLLSDNE</sequence>
<keyword evidence="3" id="KW-0832">Ubl conjugation</keyword>
<keyword evidence="8" id="KW-1185">Reference proteome</keyword>
<dbReference type="InterPro" id="IPR057926">
    <property type="entry name" value="QRICH1_dom"/>
</dbReference>
<keyword evidence="2" id="KW-0597">Phosphoprotein</keyword>
<protein>
    <submittedName>
        <fullName evidence="7">DUF3504 domain-containing protein</fullName>
    </submittedName>
</protein>
<evidence type="ECO:0000256" key="3">
    <source>
        <dbReference type="ARBA" id="ARBA00022843"/>
    </source>
</evidence>
<reference evidence="7" key="2">
    <citation type="submission" date="2020-05" db="UniProtKB">
        <authorList>
            <consortium name="EnsemblMetazoa"/>
        </authorList>
    </citation>
    <scope>IDENTIFICATION</scope>
    <source>
        <strain evidence="7">maculatus3</strain>
    </source>
</reference>
<name>A0A182S8J9_9DIPT</name>
<dbReference type="EnsemblMetazoa" id="AMAM001837-RA">
    <property type="protein sequence ID" value="AMAM001837-PA"/>
    <property type="gene ID" value="AMAM001837"/>
</dbReference>
<dbReference type="InterPro" id="IPR051284">
    <property type="entry name" value="ZnF_MYMT-QRICH1"/>
</dbReference>
<feature type="domain" description="QRICH1-like" evidence="6">
    <location>
        <begin position="91"/>
        <end position="192"/>
    </location>
</feature>
<dbReference type="Proteomes" id="UP000075901">
    <property type="component" value="Unassembled WGS sequence"/>
</dbReference>
<feature type="compositionally biased region" description="Polar residues" evidence="4">
    <location>
        <begin position="46"/>
        <end position="60"/>
    </location>
</feature>
<organism evidence="7 8">
    <name type="scientific">Anopheles maculatus</name>
    <dbReference type="NCBI Taxonomy" id="74869"/>
    <lineage>
        <taxon>Eukaryota</taxon>
        <taxon>Metazoa</taxon>
        <taxon>Ecdysozoa</taxon>
        <taxon>Arthropoda</taxon>
        <taxon>Hexapoda</taxon>
        <taxon>Insecta</taxon>
        <taxon>Pterygota</taxon>
        <taxon>Neoptera</taxon>
        <taxon>Endopterygota</taxon>
        <taxon>Diptera</taxon>
        <taxon>Nematocera</taxon>
        <taxon>Culicoidea</taxon>
        <taxon>Culicidae</taxon>
        <taxon>Anophelinae</taxon>
        <taxon>Anopheles</taxon>
        <taxon>Anopheles maculatus group</taxon>
    </lineage>
</organism>
<keyword evidence="1" id="KW-1017">Isopeptide bond</keyword>
<dbReference type="InterPro" id="IPR021893">
    <property type="entry name" value="ZMYM2-like_C"/>
</dbReference>
<evidence type="ECO:0000259" key="6">
    <source>
        <dbReference type="Pfam" id="PF25561"/>
    </source>
</evidence>
<dbReference type="VEuPathDB" id="VectorBase:AMAM001837"/>
<reference evidence="8" key="1">
    <citation type="submission" date="2013-09" db="EMBL/GenBank/DDBJ databases">
        <title>The Genome Sequence of Anopheles maculatus species B.</title>
        <authorList>
            <consortium name="The Broad Institute Genomics Platform"/>
            <person name="Neafsey D.E."/>
            <person name="Besansky N."/>
            <person name="Howell P."/>
            <person name="Walton C."/>
            <person name="Young S.K."/>
            <person name="Zeng Q."/>
            <person name="Gargeya S."/>
            <person name="Fitzgerald M."/>
            <person name="Haas B."/>
            <person name="Abouelleil A."/>
            <person name="Allen A.W."/>
            <person name="Alvarado L."/>
            <person name="Arachchi H.M."/>
            <person name="Berlin A.M."/>
            <person name="Chapman S.B."/>
            <person name="Gainer-Dewar J."/>
            <person name="Goldberg J."/>
            <person name="Griggs A."/>
            <person name="Gujja S."/>
            <person name="Hansen M."/>
            <person name="Howarth C."/>
            <person name="Imamovic A."/>
            <person name="Ireland A."/>
            <person name="Larimer J."/>
            <person name="McCowan C."/>
            <person name="Murphy C."/>
            <person name="Pearson M."/>
            <person name="Poon T.W."/>
            <person name="Priest M."/>
            <person name="Roberts A."/>
            <person name="Saif S."/>
            <person name="Shea T."/>
            <person name="Sisk P."/>
            <person name="Sykes S."/>
            <person name="Wortman J."/>
            <person name="Nusbaum C."/>
            <person name="Birren B."/>
        </authorList>
    </citation>
    <scope>NUCLEOTIDE SEQUENCE [LARGE SCALE GENOMIC DNA]</scope>
    <source>
        <strain evidence="8">maculatus3</strain>
    </source>
</reference>
<evidence type="ECO:0000259" key="5">
    <source>
        <dbReference type="Pfam" id="PF12012"/>
    </source>
</evidence>
<dbReference type="Pfam" id="PF25561">
    <property type="entry name" value="QRICH1"/>
    <property type="match status" value="1"/>
</dbReference>
<feature type="domain" description="ZMYM2-like/QRICH1 C-terminal" evidence="5">
    <location>
        <begin position="206"/>
        <end position="278"/>
    </location>
</feature>
<evidence type="ECO:0000313" key="7">
    <source>
        <dbReference type="EnsemblMetazoa" id="AMAM001837-PA"/>
    </source>
</evidence>
<accession>A0A182S8J9</accession>
<evidence type="ECO:0000313" key="8">
    <source>
        <dbReference type="Proteomes" id="UP000075901"/>
    </source>
</evidence>
<proteinExistence type="predicted"/>
<dbReference type="PANTHER" id="PTHR45736:SF1">
    <property type="entry name" value="WITHOUT CHILDREN, ISOFORM B"/>
    <property type="match status" value="1"/>
</dbReference>
<feature type="region of interest" description="Disordered" evidence="4">
    <location>
        <begin position="28"/>
        <end position="60"/>
    </location>
</feature>
<evidence type="ECO:0000256" key="2">
    <source>
        <dbReference type="ARBA" id="ARBA00022553"/>
    </source>
</evidence>
<evidence type="ECO:0000256" key="1">
    <source>
        <dbReference type="ARBA" id="ARBA00022499"/>
    </source>
</evidence>
<dbReference type="AlphaFoldDB" id="A0A182S8J9"/>
<feature type="compositionally biased region" description="Polar residues" evidence="4">
    <location>
        <begin position="28"/>
        <end position="38"/>
    </location>
</feature>
<evidence type="ECO:0000256" key="4">
    <source>
        <dbReference type="SAM" id="MobiDB-lite"/>
    </source>
</evidence>
<dbReference type="Pfam" id="PF12012">
    <property type="entry name" value="DUF3504"/>
    <property type="match status" value="1"/>
</dbReference>